<feature type="transmembrane region" description="Helical" evidence="1">
    <location>
        <begin position="66"/>
        <end position="86"/>
    </location>
</feature>
<feature type="domain" description="DUF58" evidence="2">
    <location>
        <begin position="218"/>
        <end position="255"/>
    </location>
</feature>
<dbReference type="RefSeq" id="WP_114823371.1">
    <property type="nucleotide sequence ID" value="NZ_QQSY01000001.1"/>
</dbReference>
<dbReference type="InterPro" id="IPR002881">
    <property type="entry name" value="DUF58"/>
</dbReference>
<proteinExistence type="predicted"/>
<dbReference type="AlphaFoldDB" id="A0A370KAF9"/>
<keyword evidence="4" id="KW-1185">Reference proteome</keyword>
<feature type="transmembrane region" description="Helical" evidence="1">
    <location>
        <begin position="37"/>
        <end position="60"/>
    </location>
</feature>
<reference evidence="3 4" key="1">
    <citation type="submission" date="2018-07" db="EMBL/GenBank/DDBJ databases">
        <title>Dyella solisilvae sp. nov., isolated from the pine and broad-leaved mixed forest soil.</title>
        <authorList>
            <person name="Gao Z."/>
            <person name="Qiu L."/>
        </authorList>
    </citation>
    <scope>NUCLEOTIDE SEQUENCE [LARGE SCALE GENOMIC DNA]</scope>
    <source>
        <strain evidence="3 4">DHG54</strain>
    </source>
</reference>
<comment type="caution">
    <text evidence="3">The sequence shown here is derived from an EMBL/GenBank/DDBJ whole genome shotgun (WGS) entry which is preliminary data.</text>
</comment>
<dbReference type="PANTHER" id="PTHR34351:SF1">
    <property type="entry name" value="SLR1927 PROTEIN"/>
    <property type="match status" value="1"/>
</dbReference>
<evidence type="ECO:0000313" key="4">
    <source>
        <dbReference type="Proteomes" id="UP000254711"/>
    </source>
</evidence>
<dbReference type="EMBL" id="QQSY01000001">
    <property type="protein sequence ID" value="RDI99634.1"/>
    <property type="molecule type" value="Genomic_DNA"/>
</dbReference>
<organism evidence="3 4">
    <name type="scientific">Dyella solisilvae</name>
    <dbReference type="NCBI Taxonomy" id="1920168"/>
    <lineage>
        <taxon>Bacteria</taxon>
        <taxon>Pseudomonadati</taxon>
        <taxon>Pseudomonadota</taxon>
        <taxon>Gammaproteobacteria</taxon>
        <taxon>Lysobacterales</taxon>
        <taxon>Rhodanobacteraceae</taxon>
        <taxon>Dyella</taxon>
    </lineage>
</organism>
<dbReference type="OrthoDB" id="5298497at2"/>
<protein>
    <submittedName>
        <fullName evidence="3">DUF58 domain-containing protein</fullName>
    </submittedName>
</protein>
<evidence type="ECO:0000256" key="1">
    <source>
        <dbReference type="SAM" id="Phobius"/>
    </source>
</evidence>
<gene>
    <name evidence="3" type="ORF">DVT68_01940</name>
</gene>
<dbReference type="Pfam" id="PF01882">
    <property type="entry name" value="DUF58"/>
    <property type="match status" value="1"/>
</dbReference>
<keyword evidence="1" id="KW-0472">Membrane</keyword>
<sequence length="317" mass="35741">MLATFRRLQDWAERRLPALTRYKRPESLPIVLHRRRVYIVPTGFGAAFTVLLLVMLLGSLNYANNAALLLTCLLGAASVASMLIAFRSLHGLRLNAVRQGHAIAGEPLTFQLVFQGGDHAHPSMHAQIGDQLALFAASAGETLVSLDLPTTERGWHPLPRMKLWSNWPLGMFHAWSWIHPDHAVLIWPRPETGGPPPVLPGDDEQRHRLHQGEDIVALRDYRPGDPMRHIAWKSSARHHNLLVKDFEQPESQEEWRLDWRQLSQLATEARIARLARWLSEAEAVGRPSSLWVPGEEIGLGHGRSHYVRCMNALAQLP</sequence>
<evidence type="ECO:0000313" key="3">
    <source>
        <dbReference type="EMBL" id="RDI99634.1"/>
    </source>
</evidence>
<evidence type="ECO:0000259" key="2">
    <source>
        <dbReference type="Pfam" id="PF01882"/>
    </source>
</evidence>
<dbReference type="Proteomes" id="UP000254711">
    <property type="component" value="Unassembled WGS sequence"/>
</dbReference>
<dbReference type="PANTHER" id="PTHR34351">
    <property type="entry name" value="SLR1927 PROTEIN-RELATED"/>
    <property type="match status" value="1"/>
</dbReference>
<keyword evidence="1" id="KW-1133">Transmembrane helix</keyword>
<name>A0A370KAF9_9GAMM</name>
<keyword evidence="1" id="KW-0812">Transmembrane</keyword>
<accession>A0A370KAF9</accession>